<dbReference type="SMART" id="SM00408">
    <property type="entry name" value="IGc2"/>
    <property type="match status" value="1"/>
</dbReference>
<dbReference type="InterPro" id="IPR003599">
    <property type="entry name" value="Ig_sub"/>
</dbReference>
<dbReference type="InterPro" id="IPR003598">
    <property type="entry name" value="Ig_sub2"/>
</dbReference>
<dbReference type="SUPFAM" id="SSF48726">
    <property type="entry name" value="Immunoglobulin"/>
    <property type="match status" value="1"/>
</dbReference>
<dbReference type="Gene3D" id="2.60.40.10">
    <property type="entry name" value="Immunoglobulins"/>
    <property type="match status" value="1"/>
</dbReference>
<keyword evidence="5" id="KW-1185">Reference proteome</keyword>
<reference evidence="4 5" key="1">
    <citation type="submission" date="2024-09" db="EMBL/GenBank/DDBJ databases">
        <title>A chromosome-level genome assembly of Gray's grenadier anchovy, Coilia grayii.</title>
        <authorList>
            <person name="Fu Z."/>
        </authorList>
    </citation>
    <scope>NUCLEOTIDE SEQUENCE [LARGE SCALE GENOMIC DNA]</scope>
    <source>
        <strain evidence="4">G4</strain>
        <tissue evidence="4">Muscle</tissue>
    </source>
</reference>
<dbReference type="PANTHER" id="PTHR14241:SF1">
    <property type="entry name" value="INTERFERON-INDUCED PROTEIN 44-RELATED"/>
    <property type="match status" value="1"/>
</dbReference>
<evidence type="ECO:0000313" key="4">
    <source>
        <dbReference type="EMBL" id="KAL2100407.1"/>
    </source>
</evidence>
<dbReference type="InterPro" id="IPR007110">
    <property type="entry name" value="Ig-like_dom"/>
</dbReference>
<evidence type="ECO:0000259" key="3">
    <source>
        <dbReference type="PROSITE" id="PS50835"/>
    </source>
</evidence>
<feature type="compositionally biased region" description="Basic and acidic residues" evidence="2">
    <location>
        <begin position="8"/>
        <end position="21"/>
    </location>
</feature>
<evidence type="ECO:0000313" key="5">
    <source>
        <dbReference type="Proteomes" id="UP001591681"/>
    </source>
</evidence>
<name>A0ABD1KMR0_9TELE</name>
<comment type="caution">
    <text evidence="4">The sequence shown here is derived from an EMBL/GenBank/DDBJ whole genome shotgun (WGS) entry which is preliminary data.</text>
</comment>
<dbReference type="SUPFAM" id="SSF52540">
    <property type="entry name" value="P-loop containing nucleoside triphosphate hydrolases"/>
    <property type="match status" value="1"/>
</dbReference>
<sequence length="397" mass="45245">MSQQSHGSHQELSKRHQRSTEDGSIMGSSYPKPAFESHIHDDKVKRGEDIVLRCEANTEEVQVMWEKDDQRLYDGDRVRIRKEGKDLRLTISKAKEEDEGRYTVRLKNDQGSALETATISIPQYDKDWRTIDWGMNQSIKKRLQEYKLSGQGPKHLRILLHGPVGAGKSSFINSINSIFQGRVMVGALASAHESYSFTKVHETYFIRDKHTGLLPFVFSDVMGFEEKDSHGIHADDVTSILGGHIKDKYEFKPESPLSEKDPNYNSSPTLNEKVHCLVSVLPADKITIMADCVFEKMRDVRKRASAMGIPQVVFMTRIDVLCPLVKDNLRDTYSSKIIKKTMETCSNRLGVPMNCIFPVKNYHEEMHLNSNMDSLILHALKSTVDFADDYVNRLHSL</sequence>
<organism evidence="4 5">
    <name type="scientific">Coilia grayii</name>
    <name type="common">Gray's grenadier anchovy</name>
    <dbReference type="NCBI Taxonomy" id="363190"/>
    <lineage>
        <taxon>Eukaryota</taxon>
        <taxon>Metazoa</taxon>
        <taxon>Chordata</taxon>
        <taxon>Craniata</taxon>
        <taxon>Vertebrata</taxon>
        <taxon>Euteleostomi</taxon>
        <taxon>Actinopterygii</taxon>
        <taxon>Neopterygii</taxon>
        <taxon>Teleostei</taxon>
        <taxon>Clupei</taxon>
        <taxon>Clupeiformes</taxon>
        <taxon>Clupeoidei</taxon>
        <taxon>Engraulidae</taxon>
        <taxon>Coilinae</taxon>
        <taxon>Coilia</taxon>
    </lineage>
</organism>
<dbReference type="PROSITE" id="PS50835">
    <property type="entry name" value="IG_LIKE"/>
    <property type="match status" value="1"/>
</dbReference>
<gene>
    <name evidence="4" type="ORF">ACEWY4_004801</name>
</gene>
<dbReference type="AlphaFoldDB" id="A0ABD1KMR0"/>
<dbReference type="Proteomes" id="UP001591681">
    <property type="component" value="Unassembled WGS sequence"/>
</dbReference>
<dbReference type="GO" id="GO:0055013">
    <property type="term" value="P:cardiac muscle cell development"/>
    <property type="evidence" value="ECO:0007669"/>
    <property type="project" value="UniProtKB-ARBA"/>
</dbReference>
<dbReference type="CDD" id="cd00882">
    <property type="entry name" value="Ras_like_GTPase"/>
    <property type="match status" value="1"/>
</dbReference>
<dbReference type="Gene3D" id="3.40.50.300">
    <property type="entry name" value="P-loop containing nucleotide triphosphate hydrolases"/>
    <property type="match status" value="1"/>
</dbReference>
<proteinExistence type="predicted"/>
<feature type="domain" description="Ig-like" evidence="3">
    <location>
        <begin position="33"/>
        <end position="120"/>
    </location>
</feature>
<dbReference type="InterPro" id="IPR013098">
    <property type="entry name" value="Ig_I-set"/>
</dbReference>
<dbReference type="Pfam" id="PF07679">
    <property type="entry name" value="I-set"/>
    <property type="match status" value="1"/>
</dbReference>
<dbReference type="FunFam" id="2.60.40.10:FF:000107">
    <property type="entry name" value="Myosin, light chain kinase a"/>
    <property type="match status" value="1"/>
</dbReference>
<feature type="region of interest" description="Disordered" evidence="2">
    <location>
        <begin position="1"/>
        <end position="41"/>
    </location>
</feature>
<dbReference type="GO" id="GO:0003007">
    <property type="term" value="P:heart morphogenesis"/>
    <property type="evidence" value="ECO:0007669"/>
    <property type="project" value="UniProtKB-ARBA"/>
</dbReference>
<dbReference type="InterPro" id="IPR027417">
    <property type="entry name" value="P-loop_NTPase"/>
</dbReference>
<dbReference type="SMART" id="SM00409">
    <property type="entry name" value="IG"/>
    <property type="match status" value="1"/>
</dbReference>
<evidence type="ECO:0000256" key="1">
    <source>
        <dbReference type="ARBA" id="ARBA00023319"/>
    </source>
</evidence>
<evidence type="ECO:0000256" key="2">
    <source>
        <dbReference type="SAM" id="MobiDB-lite"/>
    </source>
</evidence>
<dbReference type="PANTHER" id="PTHR14241">
    <property type="entry name" value="INTERFERON-INDUCED PROTEIN 44"/>
    <property type="match status" value="1"/>
</dbReference>
<dbReference type="EMBL" id="JBHFQA010000004">
    <property type="protein sequence ID" value="KAL2100407.1"/>
    <property type="molecule type" value="Genomic_DNA"/>
</dbReference>
<keyword evidence="1" id="KW-0393">Immunoglobulin domain</keyword>
<dbReference type="InterPro" id="IPR013783">
    <property type="entry name" value="Ig-like_fold"/>
</dbReference>
<accession>A0ABD1KMR0</accession>
<dbReference type="InterPro" id="IPR036179">
    <property type="entry name" value="Ig-like_dom_sf"/>
</dbReference>
<protein>
    <recommendedName>
        <fullName evidence="3">Ig-like domain-containing protein</fullName>
    </recommendedName>
</protein>